<dbReference type="GO" id="GO:0006260">
    <property type="term" value="P:DNA replication"/>
    <property type="evidence" value="ECO:0007669"/>
    <property type="project" value="TreeGrafter"/>
</dbReference>
<sequence>MKNETTRKLKNMRLPAFAEAYQKQVENETEYQSLSFHERLALLADAEFDSRHNNNIRCLIKNAKFTNSSAFLGNIEYLPDRHLNRDLLESLADNEYIRQRLNVILIGATGCGKTYISNTLGVNACHAGYKTRYIRLPELFSEFEAARVQGKYQQLMKQYQKYSLMILDEFLLIPASDTEQRDLLELMESRCGQSFTIICYQFIPEGWHERLGDSALADSILDRIIPSAYTMIIDGDVSMRQRKRRIPE</sequence>
<dbReference type="CDD" id="cd00009">
    <property type="entry name" value="AAA"/>
    <property type="match status" value="1"/>
</dbReference>
<gene>
    <name evidence="2" type="ordered locus">Dtox_0392</name>
</gene>
<dbReference type="GO" id="GO:0005524">
    <property type="term" value="F:ATP binding"/>
    <property type="evidence" value="ECO:0007669"/>
    <property type="project" value="UniProtKB-KW"/>
</dbReference>
<dbReference type="InterPro" id="IPR002611">
    <property type="entry name" value="IstB_ATP-bd"/>
</dbReference>
<dbReference type="PIRSF" id="PIRSF003073">
    <property type="entry name" value="DNAC_TnpB_IstB"/>
    <property type="match status" value="1"/>
</dbReference>
<dbReference type="eggNOG" id="COG1484">
    <property type="taxonomic scope" value="Bacteria"/>
</dbReference>
<evidence type="ECO:0000313" key="3">
    <source>
        <dbReference type="Proteomes" id="UP000002217"/>
    </source>
</evidence>
<dbReference type="STRING" id="485916.Dtox_0392"/>
<reference evidence="2 3" key="1">
    <citation type="journal article" date="2009" name="Stand. Genomic Sci.">
        <title>Complete genome sequence of Desulfotomaculum acetoxidans type strain (5575).</title>
        <authorList>
            <person name="Spring S."/>
            <person name="Lapidus A."/>
            <person name="Schroder M."/>
            <person name="Gleim D."/>
            <person name="Sims D."/>
            <person name="Meincke L."/>
            <person name="Glavina Del Rio T."/>
            <person name="Tice H."/>
            <person name="Copeland A."/>
            <person name="Cheng J.F."/>
            <person name="Lucas S."/>
            <person name="Chen F."/>
            <person name="Nolan M."/>
            <person name="Bruce D."/>
            <person name="Goodwin L."/>
            <person name="Pitluck S."/>
            <person name="Ivanova N."/>
            <person name="Mavromatis K."/>
            <person name="Mikhailova N."/>
            <person name="Pati A."/>
            <person name="Chen A."/>
            <person name="Palaniappan K."/>
            <person name="Land M."/>
            <person name="Hauser L."/>
            <person name="Chang Y.J."/>
            <person name="Jeffries C.D."/>
            <person name="Chain P."/>
            <person name="Saunders E."/>
            <person name="Brettin T."/>
            <person name="Detter J.C."/>
            <person name="Goker M."/>
            <person name="Bristow J."/>
            <person name="Eisen J.A."/>
            <person name="Markowitz V."/>
            <person name="Hugenholtz P."/>
            <person name="Kyrpides N.C."/>
            <person name="Klenk H.P."/>
            <person name="Han C."/>
        </authorList>
    </citation>
    <scope>NUCLEOTIDE SEQUENCE [LARGE SCALE GENOMIC DNA]</scope>
    <source>
        <strain evidence="3">ATCC 49208 / DSM 771 / VKM B-1644</strain>
    </source>
</reference>
<dbReference type="PANTHER" id="PTHR30050:SF4">
    <property type="entry name" value="ATP-BINDING PROTEIN RV3427C IN INSERTION SEQUENCE-RELATED"/>
    <property type="match status" value="1"/>
</dbReference>
<dbReference type="OrthoDB" id="9776217at2"/>
<dbReference type="SUPFAM" id="SSF52540">
    <property type="entry name" value="P-loop containing nucleoside triphosphate hydrolases"/>
    <property type="match status" value="1"/>
</dbReference>
<dbReference type="AlphaFoldDB" id="C8W4Y5"/>
<organism evidence="2 3">
    <name type="scientific">Desulfofarcimen acetoxidans (strain ATCC 49208 / DSM 771 / KCTC 5769 / VKM B-1644 / 5575)</name>
    <name type="common">Desulfotomaculum acetoxidans</name>
    <dbReference type="NCBI Taxonomy" id="485916"/>
    <lineage>
        <taxon>Bacteria</taxon>
        <taxon>Bacillati</taxon>
        <taxon>Bacillota</taxon>
        <taxon>Clostridia</taxon>
        <taxon>Eubacteriales</taxon>
        <taxon>Peptococcaceae</taxon>
        <taxon>Desulfofarcimen</taxon>
    </lineage>
</organism>
<feature type="domain" description="IstB-like ATP-binding" evidence="1">
    <location>
        <begin position="8"/>
        <end position="245"/>
    </location>
</feature>
<dbReference type="InterPro" id="IPR028350">
    <property type="entry name" value="DNAC/IstB-like"/>
</dbReference>
<dbReference type="Proteomes" id="UP000002217">
    <property type="component" value="Chromosome"/>
</dbReference>
<evidence type="ECO:0000313" key="2">
    <source>
        <dbReference type="EMBL" id="ACV61337.1"/>
    </source>
</evidence>
<dbReference type="EMBL" id="CP001720">
    <property type="protein sequence ID" value="ACV61337.1"/>
    <property type="molecule type" value="Genomic_DNA"/>
</dbReference>
<keyword evidence="2" id="KW-0067">ATP-binding</keyword>
<dbReference type="PANTHER" id="PTHR30050">
    <property type="entry name" value="CHROMOSOMAL REPLICATION INITIATOR PROTEIN DNAA"/>
    <property type="match status" value="1"/>
</dbReference>
<dbReference type="Pfam" id="PF01695">
    <property type="entry name" value="IstB_IS21"/>
    <property type="match status" value="1"/>
</dbReference>
<dbReference type="Gene3D" id="3.40.50.300">
    <property type="entry name" value="P-loop containing nucleotide triphosphate hydrolases"/>
    <property type="match status" value="1"/>
</dbReference>
<protein>
    <submittedName>
        <fullName evidence="2">IstB domain protein ATP-binding protein</fullName>
    </submittedName>
</protein>
<dbReference type="InterPro" id="IPR027417">
    <property type="entry name" value="P-loop_NTPase"/>
</dbReference>
<evidence type="ECO:0000259" key="1">
    <source>
        <dbReference type="Pfam" id="PF01695"/>
    </source>
</evidence>
<keyword evidence="2" id="KW-0547">Nucleotide-binding</keyword>
<dbReference type="RefSeq" id="WP_015756058.1">
    <property type="nucleotide sequence ID" value="NC_013216.1"/>
</dbReference>
<dbReference type="HOGENOM" id="CLU_062999_7_0_9"/>
<accession>C8W4Y5</accession>
<name>C8W4Y5_DESAS</name>
<keyword evidence="3" id="KW-1185">Reference proteome</keyword>
<proteinExistence type="predicted"/>
<dbReference type="KEGG" id="dae:Dtox_0392"/>